<organism evidence="10">
    <name type="scientific">Callorhinchus milii</name>
    <name type="common">Ghost shark</name>
    <dbReference type="NCBI Taxonomy" id="7868"/>
    <lineage>
        <taxon>Eukaryota</taxon>
        <taxon>Metazoa</taxon>
        <taxon>Chordata</taxon>
        <taxon>Craniata</taxon>
        <taxon>Vertebrata</taxon>
        <taxon>Chondrichthyes</taxon>
        <taxon>Holocephali</taxon>
        <taxon>Chimaeriformes</taxon>
        <taxon>Callorhinchidae</taxon>
        <taxon>Callorhinchus</taxon>
    </lineage>
</organism>
<evidence type="ECO:0000256" key="1">
    <source>
        <dbReference type="ARBA" id="ARBA00005863"/>
    </source>
</evidence>
<comment type="catalytic activity">
    <reaction evidence="6">
        <text>a carboxylic ester + H2O = an alcohol + a carboxylate + H(+)</text>
        <dbReference type="Rhea" id="RHEA:21164"/>
        <dbReference type="ChEBI" id="CHEBI:15377"/>
        <dbReference type="ChEBI" id="CHEBI:15378"/>
        <dbReference type="ChEBI" id="CHEBI:29067"/>
        <dbReference type="ChEBI" id="CHEBI:30879"/>
        <dbReference type="ChEBI" id="CHEBI:33308"/>
        <dbReference type="EC" id="3.1.1.1"/>
    </reaction>
</comment>
<dbReference type="SUPFAM" id="SSF53474">
    <property type="entry name" value="alpha/beta-Hydrolases"/>
    <property type="match status" value="1"/>
</dbReference>
<dbReference type="GO" id="GO:0005737">
    <property type="term" value="C:cytoplasm"/>
    <property type="evidence" value="ECO:0007669"/>
    <property type="project" value="TreeGrafter"/>
</dbReference>
<evidence type="ECO:0000256" key="2">
    <source>
        <dbReference type="ARBA" id="ARBA00021974"/>
    </source>
</evidence>
<dbReference type="InterPro" id="IPR005645">
    <property type="entry name" value="FSH-like_dom"/>
</dbReference>
<dbReference type="EMBL" id="JW877463">
    <property type="protein sequence ID" value="AFP09980.1"/>
    <property type="molecule type" value="mRNA"/>
</dbReference>
<dbReference type="PANTHER" id="PTHR48070">
    <property type="entry name" value="ESTERASE OVCA2"/>
    <property type="match status" value="1"/>
</dbReference>
<protein>
    <recommendedName>
        <fullName evidence="2">Esterase OVCA2</fullName>
        <ecNumber evidence="5">3.1.1.1</ecNumber>
    </recommendedName>
    <alternativeName>
        <fullName evidence="8">OVCA2 serine hydrolase domain-containing protein</fullName>
    </alternativeName>
</protein>
<comment type="similarity">
    <text evidence="1">Belongs to the LovG family.</text>
</comment>
<dbReference type="GO" id="GO:0106435">
    <property type="term" value="F:carboxylesterase activity"/>
    <property type="evidence" value="ECO:0007669"/>
    <property type="project" value="UniProtKB-EC"/>
</dbReference>
<sequence length="180" mass="19974">MLRFIDPGNQGEIGTQMEDARGWWFSNPEEDSFNALDQVDTCKGLDESLETVSKAMVELGPFDGVIGFSQGAALVSMICTLKQKGDPRFYFDFAILIAGFKSRSKLHADFYKEPISLPSLHVFGDTDRVIAGEMSQELSTLFVDPVILTHPGGHFVPASAPQKQVYFQFLEKFQEKKAAA</sequence>
<evidence type="ECO:0000256" key="7">
    <source>
        <dbReference type="ARBA" id="ARBA00093420"/>
    </source>
</evidence>
<evidence type="ECO:0000256" key="6">
    <source>
        <dbReference type="ARBA" id="ARBA00051142"/>
    </source>
</evidence>
<dbReference type="AlphaFoldDB" id="V9LBP8"/>
<evidence type="ECO:0000313" key="10">
    <source>
        <dbReference type="EMBL" id="AFP09980.1"/>
    </source>
</evidence>
<dbReference type="Pfam" id="PF03959">
    <property type="entry name" value="FSH1"/>
    <property type="match status" value="1"/>
</dbReference>
<dbReference type="Gene3D" id="3.40.50.1820">
    <property type="entry name" value="alpha/beta hydrolase"/>
    <property type="match status" value="1"/>
</dbReference>
<evidence type="ECO:0000256" key="8">
    <source>
        <dbReference type="ARBA" id="ARBA00093679"/>
    </source>
</evidence>
<dbReference type="InterPro" id="IPR050593">
    <property type="entry name" value="LovG"/>
</dbReference>
<feature type="domain" description="Serine hydrolase" evidence="9">
    <location>
        <begin position="14"/>
        <end position="164"/>
    </location>
</feature>
<keyword evidence="4" id="KW-0378">Hydrolase</keyword>
<evidence type="ECO:0000256" key="4">
    <source>
        <dbReference type="ARBA" id="ARBA00022801"/>
    </source>
</evidence>
<accession>V9LBP8</accession>
<dbReference type="GO" id="GO:0032526">
    <property type="term" value="P:response to retinoic acid"/>
    <property type="evidence" value="ECO:0007669"/>
    <property type="project" value="TreeGrafter"/>
</dbReference>
<dbReference type="EC" id="3.1.1.1" evidence="5"/>
<evidence type="ECO:0000256" key="3">
    <source>
        <dbReference type="ARBA" id="ARBA00022487"/>
    </source>
</evidence>
<proteinExistence type="evidence at transcript level"/>
<dbReference type="PANTHER" id="PTHR48070:SF6">
    <property type="entry name" value="ESTERASE OVCA2"/>
    <property type="match status" value="1"/>
</dbReference>
<name>V9LBP8_CALMI</name>
<evidence type="ECO:0000256" key="5">
    <source>
        <dbReference type="ARBA" id="ARBA00039155"/>
    </source>
</evidence>
<evidence type="ECO:0000259" key="9">
    <source>
        <dbReference type="Pfam" id="PF03959"/>
    </source>
</evidence>
<reference evidence="10" key="1">
    <citation type="journal article" date="2014" name="Nature">
        <title>Elephant shark genome provides unique insights into gnathostome evolution.</title>
        <authorList>
            <consortium name="International Elephant Shark Genome Sequencing Consortium"/>
            <person name="Venkatesh B."/>
            <person name="Lee A.P."/>
            <person name="Ravi V."/>
            <person name="Maurya A.K."/>
            <person name="Lian M.M."/>
            <person name="Swann J.B."/>
            <person name="Ohta Y."/>
            <person name="Flajnik M.F."/>
            <person name="Sutoh Y."/>
            <person name="Kasahara M."/>
            <person name="Hoon S."/>
            <person name="Gangu V."/>
            <person name="Roy S.W."/>
            <person name="Irimia M."/>
            <person name="Korzh V."/>
            <person name="Kondrychyn I."/>
            <person name="Lim Z.W."/>
            <person name="Tay B.H."/>
            <person name="Tohari S."/>
            <person name="Kong K.W."/>
            <person name="Ho S."/>
            <person name="Lorente-Galdos B."/>
            <person name="Quilez J."/>
            <person name="Marques-Bonet T."/>
            <person name="Raney B.J."/>
            <person name="Ingham P.W."/>
            <person name="Tay A."/>
            <person name="Hillier L.W."/>
            <person name="Minx P."/>
            <person name="Boehm T."/>
            <person name="Wilson R.K."/>
            <person name="Brenner S."/>
            <person name="Warren W.C."/>
        </authorList>
    </citation>
    <scope>NUCLEOTIDE SEQUENCE</scope>
    <source>
        <tissue evidence="10">Gills</tissue>
    </source>
</reference>
<keyword evidence="3" id="KW-0719">Serine esterase</keyword>
<dbReference type="InterPro" id="IPR029058">
    <property type="entry name" value="AB_hydrolase_fold"/>
</dbReference>
<dbReference type="FunFam" id="3.40.50.1820:FF:000073">
    <property type="entry name" value="esterase OVCA2 isoform X6"/>
    <property type="match status" value="1"/>
</dbReference>
<dbReference type="GO" id="GO:0005634">
    <property type="term" value="C:nucleus"/>
    <property type="evidence" value="ECO:0007669"/>
    <property type="project" value="TreeGrafter"/>
</dbReference>
<comment type="function">
    <text evidence="7">Exhibits ester hydrolase activity with a strong preference for long-chain alkyl ester substrates and high selectivity against a variety of short, branched, and substituted esters. Is able to hydrolyze ester bonds within a wide range of p-nitrophenyl derivatives (C2-C14) in vitro, with a strong preference toward substrates of &gt;8 carbons.</text>
</comment>